<accession>A0A0A2LM20</accession>
<dbReference type="Proteomes" id="UP000030129">
    <property type="component" value="Unassembled WGS sequence"/>
</dbReference>
<dbReference type="PANTHER" id="PTHR46797:SF1">
    <property type="entry name" value="METHYLPHOSPHONATE SYNTHASE"/>
    <property type="match status" value="1"/>
</dbReference>
<dbReference type="CDD" id="cd02209">
    <property type="entry name" value="cupin_XRE_C"/>
    <property type="match status" value="1"/>
</dbReference>
<keyword evidence="1 3" id="KW-0238">DNA-binding</keyword>
<dbReference type="Pfam" id="PF01381">
    <property type="entry name" value="HTH_3"/>
    <property type="match status" value="1"/>
</dbReference>
<dbReference type="STRING" id="1406840.Q763_11170"/>
<comment type="caution">
    <text evidence="3">The sequence shown here is derived from an EMBL/GenBank/DDBJ whole genome shotgun (WGS) entry which is preliminary data.</text>
</comment>
<dbReference type="GO" id="GO:0003677">
    <property type="term" value="F:DNA binding"/>
    <property type="evidence" value="ECO:0007669"/>
    <property type="project" value="UniProtKB-KW"/>
</dbReference>
<keyword evidence="4" id="KW-1185">Reference proteome</keyword>
<dbReference type="SMART" id="SM00530">
    <property type="entry name" value="HTH_XRE"/>
    <property type="match status" value="1"/>
</dbReference>
<dbReference type="eggNOG" id="COG1396">
    <property type="taxonomic scope" value="Bacteria"/>
</dbReference>
<name>A0A0A2LM20_9FLAO</name>
<dbReference type="CDD" id="cd00093">
    <property type="entry name" value="HTH_XRE"/>
    <property type="match status" value="1"/>
</dbReference>
<proteinExistence type="predicted"/>
<evidence type="ECO:0000313" key="3">
    <source>
        <dbReference type="EMBL" id="KGO80213.1"/>
    </source>
</evidence>
<dbReference type="GO" id="GO:0003700">
    <property type="term" value="F:DNA-binding transcription factor activity"/>
    <property type="evidence" value="ECO:0007669"/>
    <property type="project" value="TreeGrafter"/>
</dbReference>
<protein>
    <submittedName>
        <fullName evidence="3">DNA-binding protein</fullName>
    </submittedName>
</protein>
<dbReference type="Gene3D" id="1.10.260.40">
    <property type="entry name" value="lambda repressor-like DNA-binding domains"/>
    <property type="match status" value="1"/>
</dbReference>
<dbReference type="InterPro" id="IPR014710">
    <property type="entry name" value="RmlC-like_jellyroll"/>
</dbReference>
<feature type="domain" description="HTH cro/C1-type" evidence="2">
    <location>
        <begin position="12"/>
        <end position="66"/>
    </location>
</feature>
<gene>
    <name evidence="3" type="ORF">Q763_11170</name>
</gene>
<dbReference type="Pfam" id="PF07883">
    <property type="entry name" value="Cupin_2"/>
    <property type="match status" value="1"/>
</dbReference>
<dbReference type="InterPro" id="IPR010982">
    <property type="entry name" value="Lambda_DNA-bd_dom_sf"/>
</dbReference>
<dbReference type="InterPro" id="IPR011051">
    <property type="entry name" value="RmlC_Cupin_sf"/>
</dbReference>
<dbReference type="Gene3D" id="2.60.120.10">
    <property type="entry name" value="Jelly Rolls"/>
    <property type="match status" value="1"/>
</dbReference>
<evidence type="ECO:0000256" key="1">
    <source>
        <dbReference type="ARBA" id="ARBA00023125"/>
    </source>
</evidence>
<dbReference type="SUPFAM" id="SSF47413">
    <property type="entry name" value="lambda repressor-like DNA-binding domains"/>
    <property type="match status" value="1"/>
</dbReference>
<dbReference type="AlphaFoldDB" id="A0A0A2LM20"/>
<evidence type="ECO:0000259" key="2">
    <source>
        <dbReference type="PROSITE" id="PS50943"/>
    </source>
</evidence>
<organism evidence="3 4">
    <name type="scientific">Flavobacterium beibuense F44-8</name>
    <dbReference type="NCBI Taxonomy" id="1406840"/>
    <lineage>
        <taxon>Bacteria</taxon>
        <taxon>Pseudomonadati</taxon>
        <taxon>Bacteroidota</taxon>
        <taxon>Flavobacteriia</taxon>
        <taxon>Flavobacteriales</taxon>
        <taxon>Flavobacteriaceae</taxon>
        <taxon>Flavobacterium</taxon>
    </lineage>
</organism>
<dbReference type="PROSITE" id="PS50943">
    <property type="entry name" value="HTH_CROC1"/>
    <property type="match status" value="1"/>
</dbReference>
<dbReference type="SUPFAM" id="SSF51182">
    <property type="entry name" value="RmlC-like cupins"/>
    <property type="match status" value="1"/>
</dbReference>
<dbReference type="InterPro" id="IPR013096">
    <property type="entry name" value="Cupin_2"/>
</dbReference>
<dbReference type="EMBL" id="JRLV01000011">
    <property type="protein sequence ID" value="KGO80213.1"/>
    <property type="molecule type" value="Genomic_DNA"/>
</dbReference>
<evidence type="ECO:0000313" key="4">
    <source>
        <dbReference type="Proteomes" id="UP000030129"/>
    </source>
</evidence>
<dbReference type="GO" id="GO:0005829">
    <property type="term" value="C:cytosol"/>
    <property type="evidence" value="ECO:0007669"/>
    <property type="project" value="TreeGrafter"/>
</dbReference>
<dbReference type="eggNOG" id="COG0662">
    <property type="taxonomic scope" value="Bacteria"/>
</dbReference>
<dbReference type="InterPro" id="IPR050807">
    <property type="entry name" value="TransReg_Diox_bact_type"/>
</dbReference>
<reference evidence="3 4" key="1">
    <citation type="submission" date="2013-09" db="EMBL/GenBank/DDBJ databases">
        <authorList>
            <person name="Zeng Z."/>
            <person name="Chen C."/>
        </authorList>
    </citation>
    <scope>NUCLEOTIDE SEQUENCE [LARGE SCALE GENOMIC DNA]</scope>
    <source>
        <strain evidence="3 4">F44-8</strain>
    </source>
</reference>
<dbReference type="InterPro" id="IPR001387">
    <property type="entry name" value="Cro/C1-type_HTH"/>
</dbReference>
<dbReference type="PANTHER" id="PTHR46797">
    <property type="entry name" value="HTH-TYPE TRANSCRIPTIONAL REGULATOR"/>
    <property type="match status" value="1"/>
</dbReference>
<dbReference type="RefSeq" id="WP_035134173.1">
    <property type="nucleotide sequence ID" value="NZ_JRLV01000011.1"/>
</dbReference>
<sequence>MEDYLIGLGKRIKEIRKKNGLTINTVAGNADVSNGLISRIENGRTIPSLPVLLNIIQALGIEVSDFFNGLPKSDKNNFIVSRKEENTVIEKEDEAKGFEYRFLFGKQLSSVGFEAVLLEVMPNSERGKVETDAYEFKYILTGECSYIIGEEEVLLKEGDSIFFDGRIPHVPVNRSNAPSKMLVLYFFFHKNE</sequence>